<name>A0A1H8KFK5_9ACTN</name>
<evidence type="ECO:0000256" key="1">
    <source>
        <dbReference type="ARBA" id="ARBA00023015"/>
    </source>
</evidence>
<dbReference type="InterPro" id="IPR050679">
    <property type="entry name" value="Bact_HTH_transcr_reg"/>
</dbReference>
<dbReference type="STRING" id="46177.SAMN05660976_08589"/>
<dbReference type="Pfam" id="PF00392">
    <property type="entry name" value="GntR"/>
    <property type="match status" value="1"/>
</dbReference>
<evidence type="ECO:0000313" key="6">
    <source>
        <dbReference type="Proteomes" id="UP000198953"/>
    </source>
</evidence>
<dbReference type="Proteomes" id="UP000198953">
    <property type="component" value="Unassembled WGS sequence"/>
</dbReference>
<reference evidence="5 6" key="1">
    <citation type="submission" date="2016-10" db="EMBL/GenBank/DDBJ databases">
        <authorList>
            <person name="de Groot N.N."/>
        </authorList>
    </citation>
    <scope>NUCLEOTIDE SEQUENCE [LARGE SCALE GENOMIC DNA]</scope>
    <source>
        <strain evidence="5 6">DSM 43357</strain>
    </source>
</reference>
<sequence>MIDYGRFMIEFRANAYVWTQVRDELRQRILGGTYRPGQVVPSETTLVQEFGVARNTIRKAIAALREEGLIMTVPHLGSFVSERPAPGPSDPEG</sequence>
<dbReference type="InterPro" id="IPR036390">
    <property type="entry name" value="WH_DNA-bd_sf"/>
</dbReference>
<organism evidence="5 6">
    <name type="scientific">Nonomuraea pusilla</name>
    <dbReference type="NCBI Taxonomy" id="46177"/>
    <lineage>
        <taxon>Bacteria</taxon>
        <taxon>Bacillati</taxon>
        <taxon>Actinomycetota</taxon>
        <taxon>Actinomycetes</taxon>
        <taxon>Streptosporangiales</taxon>
        <taxon>Streptosporangiaceae</taxon>
        <taxon>Nonomuraea</taxon>
    </lineage>
</organism>
<keyword evidence="6" id="KW-1185">Reference proteome</keyword>
<dbReference type="RefSeq" id="WP_256257636.1">
    <property type="nucleotide sequence ID" value="NZ_FOBF01000062.1"/>
</dbReference>
<dbReference type="Gene3D" id="1.10.10.10">
    <property type="entry name" value="Winged helix-like DNA-binding domain superfamily/Winged helix DNA-binding domain"/>
    <property type="match status" value="1"/>
</dbReference>
<dbReference type="EMBL" id="FOBF01000062">
    <property type="protein sequence ID" value="SEN91376.1"/>
    <property type="molecule type" value="Genomic_DNA"/>
</dbReference>
<dbReference type="PANTHER" id="PTHR44846">
    <property type="entry name" value="MANNOSYL-D-GLYCERATE TRANSPORT/METABOLISM SYSTEM REPRESSOR MNGR-RELATED"/>
    <property type="match status" value="1"/>
</dbReference>
<evidence type="ECO:0000259" key="4">
    <source>
        <dbReference type="PROSITE" id="PS50949"/>
    </source>
</evidence>
<accession>A0A1H8KFK5</accession>
<dbReference type="CDD" id="cd07377">
    <property type="entry name" value="WHTH_GntR"/>
    <property type="match status" value="1"/>
</dbReference>
<dbReference type="PROSITE" id="PS50949">
    <property type="entry name" value="HTH_GNTR"/>
    <property type="match status" value="1"/>
</dbReference>
<dbReference type="AlphaFoldDB" id="A0A1H8KFK5"/>
<evidence type="ECO:0000256" key="3">
    <source>
        <dbReference type="ARBA" id="ARBA00023163"/>
    </source>
</evidence>
<dbReference type="InterPro" id="IPR000524">
    <property type="entry name" value="Tscrpt_reg_HTH_GntR"/>
</dbReference>
<dbReference type="SUPFAM" id="SSF46785">
    <property type="entry name" value="Winged helix' DNA-binding domain"/>
    <property type="match status" value="1"/>
</dbReference>
<protein>
    <submittedName>
        <fullName evidence="5">Regulatory protein, gntR family</fullName>
    </submittedName>
</protein>
<dbReference type="InterPro" id="IPR036388">
    <property type="entry name" value="WH-like_DNA-bd_sf"/>
</dbReference>
<keyword evidence="3" id="KW-0804">Transcription</keyword>
<dbReference type="SMART" id="SM00345">
    <property type="entry name" value="HTH_GNTR"/>
    <property type="match status" value="1"/>
</dbReference>
<evidence type="ECO:0000313" key="5">
    <source>
        <dbReference type="EMBL" id="SEN91376.1"/>
    </source>
</evidence>
<keyword evidence="2" id="KW-0238">DNA-binding</keyword>
<proteinExistence type="predicted"/>
<dbReference type="PRINTS" id="PR00035">
    <property type="entry name" value="HTHGNTR"/>
</dbReference>
<dbReference type="GO" id="GO:0003700">
    <property type="term" value="F:DNA-binding transcription factor activity"/>
    <property type="evidence" value="ECO:0007669"/>
    <property type="project" value="InterPro"/>
</dbReference>
<gene>
    <name evidence="5" type="ORF">SAMN05660976_08589</name>
</gene>
<feature type="domain" description="HTH gntR-type" evidence="4">
    <location>
        <begin position="15"/>
        <end position="83"/>
    </location>
</feature>
<dbReference type="GO" id="GO:0003677">
    <property type="term" value="F:DNA binding"/>
    <property type="evidence" value="ECO:0007669"/>
    <property type="project" value="UniProtKB-KW"/>
</dbReference>
<evidence type="ECO:0000256" key="2">
    <source>
        <dbReference type="ARBA" id="ARBA00023125"/>
    </source>
</evidence>
<keyword evidence="1" id="KW-0805">Transcription regulation</keyword>